<comment type="caution">
    <text evidence="1">The sequence shown here is derived from an EMBL/GenBank/DDBJ whole genome shotgun (WGS) entry which is preliminary data.</text>
</comment>
<organism evidence="1 2">
    <name type="scientific">Willisornis vidua</name>
    <name type="common">Xingu scale-backed antbird</name>
    <dbReference type="NCBI Taxonomy" id="1566151"/>
    <lineage>
        <taxon>Eukaryota</taxon>
        <taxon>Metazoa</taxon>
        <taxon>Chordata</taxon>
        <taxon>Craniata</taxon>
        <taxon>Vertebrata</taxon>
        <taxon>Euteleostomi</taxon>
        <taxon>Archelosauria</taxon>
        <taxon>Archosauria</taxon>
        <taxon>Dinosauria</taxon>
        <taxon>Saurischia</taxon>
        <taxon>Theropoda</taxon>
        <taxon>Coelurosauria</taxon>
        <taxon>Aves</taxon>
        <taxon>Neognathae</taxon>
        <taxon>Neoaves</taxon>
        <taxon>Telluraves</taxon>
        <taxon>Australaves</taxon>
        <taxon>Passeriformes</taxon>
        <taxon>Thamnophilidae</taxon>
        <taxon>Willisornis</taxon>
    </lineage>
</organism>
<keyword evidence="2" id="KW-1185">Reference proteome</keyword>
<dbReference type="Proteomes" id="UP001145742">
    <property type="component" value="Unassembled WGS sequence"/>
</dbReference>
<reference evidence="1" key="1">
    <citation type="submission" date="2019-10" db="EMBL/GenBank/DDBJ databases">
        <authorList>
            <person name="Soares A.E.R."/>
            <person name="Aleixo A."/>
            <person name="Schneider P."/>
            <person name="Miyaki C.Y."/>
            <person name="Schneider M.P."/>
            <person name="Mello C."/>
            <person name="Vasconcelos A.T.R."/>
        </authorList>
    </citation>
    <scope>NUCLEOTIDE SEQUENCE</scope>
    <source>
        <tissue evidence="1">Muscle</tissue>
    </source>
</reference>
<evidence type="ECO:0000313" key="2">
    <source>
        <dbReference type="Proteomes" id="UP001145742"/>
    </source>
</evidence>
<proteinExistence type="predicted"/>
<sequence length="125" mass="13921">MQCYRPGARVAGKLLVGKGPGSAGQQLSDHELVCAQVAKKAWVSNNVTSRTRVVTLRLYLALVRPRIQFWVPPNYKDIEELEHAQKRAIELGKGLESKSHEEQLKELGASAWRRGSSGVEVYHSI</sequence>
<name>A0ABQ9DRC1_9PASS</name>
<protein>
    <submittedName>
        <fullName evidence="1">Uncharacterized protein</fullName>
    </submittedName>
</protein>
<dbReference type="EMBL" id="WHWB01032212">
    <property type="protein sequence ID" value="KAJ7426483.1"/>
    <property type="molecule type" value="Genomic_DNA"/>
</dbReference>
<evidence type="ECO:0000313" key="1">
    <source>
        <dbReference type="EMBL" id="KAJ7426483.1"/>
    </source>
</evidence>
<gene>
    <name evidence="1" type="ORF">WISP_15285</name>
</gene>
<accession>A0ABQ9DRC1</accession>